<comment type="caution">
    <text evidence="6">The sequence shown here is derived from an EMBL/GenBank/DDBJ whole genome shotgun (WGS) entry which is preliminary data.</text>
</comment>
<sequence>MGWSLVKYLLWALLLIVQIHEHRACLEEERMGLLELKAFLKFNVNHTNHLFPSWVNDVRSECCGWERVTCNDITGHVIELSLSSIINQSYYNHWLLNVSLLQPFKELRNLDLSANGIIGWLKNEVKYLLWALLLIVQIHEHRACLEEKRIGLLELKAFLKSNVNHTNHLFPSWVNDVRSECCGWEWVTYNDITSHVIDLSLSSIIHRSYYNHWLLNVSLLQPFKELRNLDLSANRILGTQLFVKTEQANTFNLRKNKFDKEILRSFGALPVLKSLDLSYNNMWPFSSQELVYLSNLEVLILQQSCLNGSLPFKDMANFGSLKVLDLSKNHFTRSKLPDFKAQFATFGTSCYEGNPFLCGPPLEKSCTEIVESTPSPQNSSKASDRKWYAVDLLVFSINFWVSYTIFFLGIASVLYINLHWRQRCFNLVEDHMYCCYYFALNARKGLQNCLCH</sequence>
<evidence type="ECO:0000256" key="4">
    <source>
        <dbReference type="SAM" id="SignalP"/>
    </source>
</evidence>
<dbReference type="EMBL" id="PKMF04000363">
    <property type="protein sequence ID" value="KAK7835818.1"/>
    <property type="molecule type" value="Genomic_DNA"/>
</dbReference>
<reference evidence="6 7" key="1">
    <citation type="journal article" date="2018" name="Sci. Data">
        <title>The draft genome sequence of cork oak.</title>
        <authorList>
            <person name="Ramos A.M."/>
            <person name="Usie A."/>
            <person name="Barbosa P."/>
            <person name="Barros P.M."/>
            <person name="Capote T."/>
            <person name="Chaves I."/>
            <person name="Simoes F."/>
            <person name="Abreu I."/>
            <person name="Carrasquinho I."/>
            <person name="Faro C."/>
            <person name="Guimaraes J.B."/>
            <person name="Mendonca D."/>
            <person name="Nobrega F."/>
            <person name="Rodrigues L."/>
            <person name="Saibo N.J.M."/>
            <person name="Varela M.C."/>
            <person name="Egas C."/>
            <person name="Matos J."/>
            <person name="Miguel C.M."/>
            <person name="Oliveira M.M."/>
            <person name="Ricardo C.P."/>
            <person name="Goncalves S."/>
        </authorList>
    </citation>
    <scope>NUCLEOTIDE SEQUENCE [LARGE SCALE GENOMIC DNA]</scope>
    <source>
        <strain evidence="7">cv. HL8</strain>
    </source>
</reference>
<keyword evidence="3" id="KW-0812">Transmembrane</keyword>
<evidence type="ECO:0000313" key="7">
    <source>
        <dbReference type="Proteomes" id="UP000237347"/>
    </source>
</evidence>
<dbReference type="SUPFAM" id="SSF52058">
    <property type="entry name" value="L domain-like"/>
    <property type="match status" value="1"/>
</dbReference>
<dbReference type="InterPro" id="IPR001611">
    <property type="entry name" value="Leu-rich_rpt"/>
</dbReference>
<dbReference type="PANTHER" id="PTHR48065">
    <property type="entry name" value="OS10G0469600 PROTEIN"/>
    <property type="match status" value="1"/>
</dbReference>
<feature type="signal peptide" evidence="4">
    <location>
        <begin position="1"/>
        <end position="24"/>
    </location>
</feature>
<gene>
    <name evidence="6" type="primary">RLP15_19</name>
    <name evidence="6" type="ORF">CFP56_023037</name>
</gene>
<evidence type="ECO:0000259" key="5">
    <source>
        <dbReference type="Pfam" id="PF08263"/>
    </source>
</evidence>
<keyword evidence="3" id="KW-0472">Membrane</keyword>
<protein>
    <submittedName>
        <fullName evidence="6">Receptor-like protein 15</fullName>
    </submittedName>
</protein>
<accession>A0AAW0K9A4</accession>
<dbReference type="AlphaFoldDB" id="A0AAW0K9A4"/>
<dbReference type="InterPro" id="IPR032675">
    <property type="entry name" value="LRR_dom_sf"/>
</dbReference>
<dbReference type="Proteomes" id="UP000237347">
    <property type="component" value="Unassembled WGS sequence"/>
</dbReference>
<feature type="transmembrane region" description="Helical" evidence="3">
    <location>
        <begin position="387"/>
        <end position="416"/>
    </location>
</feature>
<dbReference type="Pfam" id="PF08263">
    <property type="entry name" value="LRRNT_2"/>
    <property type="match status" value="2"/>
</dbReference>
<keyword evidence="1" id="KW-0433">Leucine-rich repeat</keyword>
<dbReference type="PANTHER" id="PTHR48065:SF75">
    <property type="entry name" value="LEUCINE-RICH REPEAT-CONTAINING N-TERMINAL PLANT-TYPE DOMAIN-CONTAINING PROTEIN"/>
    <property type="match status" value="1"/>
</dbReference>
<keyword evidence="3" id="KW-1133">Transmembrane helix</keyword>
<feature type="chain" id="PRO_5044024472" evidence="4">
    <location>
        <begin position="25"/>
        <end position="452"/>
    </location>
</feature>
<dbReference type="Pfam" id="PF00560">
    <property type="entry name" value="LRR_1"/>
    <property type="match status" value="1"/>
</dbReference>
<organism evidence="6 7">
    <name type="scientific">Quercus suber</name>
    <name type="common">Cork oak</name>
    <dbReference type="NCBI Taxonomy" id="58331"/>
    <lineage>
        <taxon>Eukaryota</taxon>
        <taxon>Viridiplantae</taxon>
        <taxon>Streptophyta</taxon>
        <taxon>Embryophyta</taxon>
        <taxon>Tracheophyta</taxon>
        <taxon>Spermatophyta</taxon>
        <taxon>Magnoliopsida</taxon>
        <taxon>eudicotyledons</taxon>
        <taxon>Gunneridae</taxon>
        <taxon>Pentapetalae</taxon>
        <taxon>rosids</taxon>
        <taxon>fabids</taxon>
        <taxon>Fagales</taxon>
        <taxon>Fagaceae</taxon>
        <taxon>Quercus</taxon>
    </lineage>
</organism>
<keyword evidence="7" id="KW-1185">Reference proteome</keyword>
<dbReference type="InterPro" id="IPR013210">
    <property type="entry name" value="LRR_N_plant-typ"/>
</dbReference>
<proteinExistence type="predicted"/>
<feature type="domain" description="Leucine-rich repeat-containing N-terminal plant-type" evidence="5">
    <location>
        <begin position="27"/>
        <end position="71"/>
    </location>
</feature>
<evidence type="ECO:0000256" key="1">
    <source>
        <dbReference type="ARBA" id="ARBA00022614"/>
    </source>
</evidence>
<keyword evidence="2" id="KW-0677">Repeat</keyword>
<name>A0AAW0K9A4_QUESU</name>
<evidence type="ECO:0000256" key="2">
    <source>
        <dbReference type="ARBA" id="ARBA00022737"/>
    </source>
</evidence>
<feature type="domain" description="Leucine-rich repeat-containing N-terminal plant-type" evidence="5">
    <location>
        <begin position="151"/>
        <end position="188"/>
    </location>
</feature>
<evidence type="ECO:0000313" key="6">
    <source>
        <dbReference type="EMBL" id="KAK7835818.1"/>
    </source>
</evidence>
<keyword evidence="4" id="KW-0732">Signal</keyword>
<evidence type="ECO:0000256" key="3">
    <source>
        <dbReference type="SAM" id="Phobius"/>
    </source>
</evidence>
<dbReference type="Gene3D" id="3.80.10.10">
    <property type="entry name" value="Ribonuclease Inhibitor"/>
    <property type="match status" value="3"/>
</dbReference>